<sequence>MRVRDGGGGSITRVAHAARILMRGSGMDGCGRAASDWASELAIGLRRRDGHGEIPSQRHLGGGPEEFENDCAGSTYGGGSMTAGARLAEPLEGSGWFAWRGMWVCWWGGFTTLVAASAVQHPALPPARFESGRVDPRS</sequence>
<reference evidence="1 2" key="1">
    <citation type="journal article" date="2009" name="Nature">
        <title>The Sorghum bicolor genome and the diversification of grasses.</title>
        <authorList>
            <person name="Paterson A.H."/>
            <person name="Bowers J.E."/>
            <person name="Bruggmann R."/>
            <person name="Dubchak I."/>
            <person name="Grimwood J."/>
            <person name="Gundlach H."/>
            <person name="Haberer G."/>
            <person name="Hellsten U."/>
            <person name="Mitros T."/>
            <person name="Poliakov A."/>
            <person name="Schmutz J."/>
            <person name="Spannagl M."/>
            <person name="Tang H."/>
            <person name="Wang X."/>
            <person name="Wicker T."/>
            <person name="Bharti A.K."/>
            <person name="Chapman J."/>
            <person name="Feltus F.A."/>
            <person name="Gowik U."/>
            <person name="Grigoriev I.V."/>
            <person name="Lyons E."/>
            <person name="Maher C.A."/>
            <person name="Martis M."/>
            <person name="Narechania A."/>
            <person name="Otillar R.P."/>
            <person name="Penning B.W."/>
            <person name="Salamov A.A."/>
            <person name="Wang Y."/>
            <person name="Zhang L."/>
            <person name="Carpita N.C."/>
            <person name="Freeling M."/>
            <person name="Gingle A.R."/>
            <person name="Hash C.T."/>
            <person name="Keller B."/>
            <person name="Klein P."/>
            <person name="Kresovich S."/>
            <person name="McCann M.C."/>
            <person name="Ming R."/>
            <person name="Peterson D.G."/>
            <person name="Mehboob-ur-Rahman"/>
            <person name="Ware D."/>
            <person name="Westhoff P."/>
            <person name="Mayer K.F."/>
            <person name="Messing J."/>
            <person name="Rokhsar D.S."/>
        </authorList>
    </citation>
    <scope>NUCLEOTIDE SEQUENCE [LARGE SCALE GENOMIC DNA]</scope>
    <source>
        <strain evidence="2">cv. BTx623</strain>
    </source>
</reference>
<reference evidence="2" key="2">
    <citation type="journal article" date="2018" name="Plant J.">
        <title>The Sorghum bicolor reference genome: improved assembly, gene annotations, a transcriptome atlas, and signatures of genome organization.</title>
        <authorList>
            <person name="McCormick R.F."/>
            <person name="Truong S.K."/>
            <person name="Sreedasyam A."/>
            <person name="Jenkins J."/>
            <person name="Shu S."/>
            <person name="Sims D."/>
            <person name="Kennedy M."/>
            <person name="Amirebrahimi M."/>
            <person name="Weers B.D."/>
            <person name="McKinley B."/>
            <person name="Mattison A."/>
            <person name="Morishige D.T."/>
            <person name="Grimwood J."/>
            <person name="Schmutz J."/>
            <person name="Mullet J.E."/>
        </authorList>
    </citation>
    <scope>NUCLEOTIDE SEQUENCE [LARGE SCALE GENOMIC DNA]</scope>
    <source>
        <strain evidence="2">cv. BTx623</strain>
    </source>
</reference>
<evidence type="ECO:0000313" key="2">
    <source>
        <dbReference type="Proteomes" id="UP000000768"/>
    </source>
</evidence>
<name>A0A1Z5S9Y0_SORBI</name>
<proteinExistence type="predicted"/>
<accession>A0A1Z5S9Y0</accession>
<dbReference type="AlphaFoldDB" id="A0A1Z5S9Y0"/>
<dbReference type="InParanoid" id="A0A1Z5S9Y0"/>
<dbReference type="EMBL" id="CM000760">
    <property type="protein sequence ID" value="OQU92731.1"/>
    <property type="molecule type" value="Genomic_DNA"/>
</dbReference>
<dbReference type="Gramene" id="OQU92731">
    <property type="protein sequence ID" value="OQU92731"/>
    <property type="gene ID" value="SORBI_3001G398450"/>
</dbReference>
<dbReference type="Proteomes" id="UP000000768">
    <property type="component" value="Chromosome 1"/>
</dbReference>
<protein>
    <submittedName>
        <fullName evidence="1">Uncharacterized protein</fullName>
    </submittedName>
</protein>
<organism evidence="1 2">
    <name type="scientific">Sorghum bicolor</name>
    <name type="common">Sorghum</name>
    <name type="synonym">Sorghum vulgare</name>
    <dbReference type="NCBI Taxonomy" id="4558"/>
    <lineage>
        <taxon>Eukaryota</taxon>
        <taxon>Viridiplantae</taxon>
        <taxon>Streptophyta</taxon>
        <taxon>Embryophyta</taxon>
        <taxon>Tracheophyta</taxon>
        <taxon>Spermatophyta</taxon>
        <taxon>Magnoliopsida</taxon>
        <taxon>Liliopsida</taxon>
        <taxon>Poales</taxon>
        <taxon>Poaceae</taxon>
        <taxon>PACMAD clade</taxon>
        <taxon>Panicoideae</taxon>
        <taxon>Andropogonodae</taxon>
        <taxon>Andropogoneae</taxon>
        <taxon>Sorghinae</taxon>
        <taxon>Sorghum</taxon>
    </lineage>
</organism>
<evidence type="ECO:0000313" key="1">
    <source>
        <dbReference type="EMBL" id="OQU92731.1"/>
    </source>
</evidence>
<keyword evidence="2" id="KW-1185">Reference proteome</keyword>
<gene>
    <name evidence="1" type="ORF">SORBI_3001G398450</name>
</gene>